<dbReference type="AlphaFoldDB" id="K3ZDZ3"/>
<evidence type="ECO:0000313" key="3">
    <source>
        <dbReference type="Proteomes" id="UP000004995"/>
    </source>
</evidence>
<dbReference type="HOGENOM" id="CLU_666644_0_0_1"/>
<dbReference type="Gramene" id="KQL13522">
    <property type="protein sequence ID" value="KQL13522"/>
    <property type="gene ID" value="SETIT_024785mg"/>
</dbReference>
<evidence type="ECO:0000313" key="2">
    <source>
        <dbReference type="EnsemblPlants" id="KQL13522"/>
    </source>
</evidence>
<evidence type="ECO:0000256" key="1">
    <source>
        <dbReference type="SAM" id="MobiDB-lite"/>
    </source>
</evidence>
<reference evidence="3" key="1">
    <citation type="journal article" date="2012" name="Nat. Biotechnol.">
        <title>Reference genome sequence of the model plant Setaria.</title>
        <authorList>
            <person name="Bennetzen J.L."/>
            <person name="Schmutz J."/>
            <person name="Wang H."/>
            <person name="Percifield R."/>
            <person name="Hawkins J."/>
            <person name="Pontaroli A.C."/>
            <person name="Estep M."/>
            <person name="Feng L."/>
            <person name="Vaughn J.N."/>
            <person name="Grimwood J."/>
            <person name="Jenkins J."/>
            <person name="Barry K."/>
            <person name="Lindquist E."/>
            <person name="Hellsten U."/>
            <person name="Deshpande S."/>
            <person name="Wang X."/>
            <person name="Wu X."/>
            <person name="Mitros T."/>
            <person name="Triplett J."/>
            <person name="Yang X."/>
            <person name="Ye C.Y."/>
            <person name="Mauro-Herrera M."/>
            <person name="Wang L."/>
            <person name="Li P."/>
            <person name="Sharma M."/>
            <person name="Sharma R."/>
            <person name="Ronald P.C."/>
            <person name="Panaud O."/>
            <person name="Kellogg E.A."/>
            <person name="Brutnell T.P."/>
            <person name="Doust A.N."/>
            <person name="Tuskan G.A."/>
            <person name="Rokhsar D."/>
            <person name="Devos K.M."/>
        </authorList>
    </citation>
    <scope>NUCLEOTIDE SEQUENCE [LARGE SCALE GENOMIC DNA]</scope>
    <source>
        <strain evidence="3">cv. Yugu1</strain>
    </source>
</reference>
<dbReference type="InParanoid" id="K3ZDZ3"/>
<dbReference type="EnsemblPlants" id="KQL13522">
    <property type="protein sequence ID" value="KQL13522"/>
    <property type="gene ID" value="SETIT_024785mg"/>
</dbReference>
<name>K3ZDZ3_SETIT</name>
<feature type="compositionally biased region" description="Basic and acidic residues" evidence="1">
    <location>
        <begin position="331"/>
        <end position="359"/>
    </location>
</feature>
<sequence length="413" mass="42994">MAESRDARSTSYSNPPFHLTLRISLVSMSSTKSTSQPPERPLATLTRKNSAPLLWSPKFISLTSPLISNPWRPPGFNTDLIGASVSTSACRSQTGQQQLPAAVRTQSETLISLATSNQVCIRGSPEPTGEPDRPGRAGDDVVGEHAVVAAVHEPVNDAAEDDRRVEGVCEAPPRPAMADELAGAPLPAAGVRRRRHGLHPDRTPEVEEAGHVRREQHEGAADGAVGGGDHDVRVDGADEGVPADVRREWEEGAAAGHGVVHAQVGPALGSPPQVDLAALQDCEPAARRHDLVLLQEAGGAAANEGSEVVLGEGLGGRRLGVGEGEGPAAAEEAHEPGRHDADAVGRRSADAVDEGRAEDLPPEELAGGGAPYDGGGVGARGDLEQEIRRKRQQMSRSTGMFGGVCVVASLITT</sequence>
<dbReference type="eggNOG" id="ENOG502R5J9">
    <property type="taxonomic scope" value="Eukaryota"/>
</dbReference>
<feature type="compositionally biased region" description="Gly residues" evidence="1">
    <location>
        <begin position="366"/>
        <end position="379"/>
    </location>
</feature>
<dbReference type="EMBL" id="AGNK02001456">
    <property type="status" value="NOT_ANNOTATED_CDS"/>
    <property type="molecule type" value="Genomic_DNA"/>
</dbReference>
<reference evidence="2" key="2">
    <citation type="submission" date="2018-08" db="UniProtKB">
        <authorList>
            <consortium name="EnsemblPlants"/>
        </authorList>
    </citation>
    <scope>IDENTIFICATION</scope>
    <source>
        <strain evidence="2">Yugu1</strain>
    </source>
</reference>
<dbReference type="Proteomes" id="UP000004995">
    <property type="component" value="Unassembled WGS sequence"/>
</dbReference>
<proteinExistence type="predicted"/>
<organism evidence="2 3">
    <name type="scientific">Setaria italica</name>
    <name type="common">Foxtail millet</name>
    <name type="synonym">Panicum italicum</name>
    <dbReference type="NCBI Taxonomy" id="4555"/>
    <lineage>
        <taxon>Eukaryota</taxon>
        <taxon>Viridiplantae</taxon>
        <taxon>Streptophyta</taxon>
        <taxon>Embryophyta</taxon>
        <taxon>Tracheophyta</taxon>
        <taxon>Spermatophyta</taxon>
        <taxon>Magnoliopsida</taxon>
        <taxon>Liliopsida</taxon>
        <taxon>Poales</taxon>
        <taxon>Poaceae</taxon>
        <taxon>PACMAD clade</taxon>
        <taxon>Panicoideae</taxon>
        <taxon>Panicodae</taxon>
        <taxon>Paniceae</taxon>
        <taxon>Cenchrinae</taxon>
        <taxon>Setaria</taxon>
    </lineage>
</organism>
<feature type="region of interest" description="Disordered" evidence="1">
    <location>
        <begin position="319"/>
        <end position="379"/>
    </location>
</feature>
<protein>
    <submittedName>
        <fullName evidence="2">Uncharacterized protein</fullName>
    </submittedName>
</protein>
<accession>K3ZDZ3</accession>
<keyword evidence="3" id="KW-1185">Reference proteome</keyword>